<name>A0A1M5TGJ1_9FIRM</name>
<organism evidence="1 2">
    <name type="scientific">Sporobacter termitidis DSM 10068</name>
    <dbReference type="NCBI Taxonomy" id="1123282"/>
    <lineage>
        <taxon>Bacteria</taxon>
        <taxon>Bacillati</taxon>
        <taxon>Bacillota</taxon>
        <taxon>Clostridia</taxon>
        <taxon>Eubacteriales</taxon>
        <taxon>Oscillospiraceae</taxon>
        <taxon>Sporobacter</taxon>
    </lineage>
</organism>
<evidence type="ECO:0000313" key="1">
    <source>
        <dbReference type="EMBL" id="SHH49836.1"/>
    </source>
</evidence>
<reference evidence="1 2" key="1">
    <citation type="submission" date="2016-11" db="EMBL/GenBank/DDBJ databases">
        <authorList>
            <person name="Jaros S."/>
            <person name="Januszkiewicz K."/>
            <person name="Wedrychowicz H."/>
        </authorList>
    </citation>
    <scope>NUCLEOTIDE SEQUENCE [LARGE SCALE GENOMIC DNA]</scope>
    <source>
        <strain evidence="1 2">DSM 10068</strain>
    </source>
</reference>
<evidence type="ECO:0000313" key="2">
    <source>
        <dbReference type="Proteomes" id="UP000183995"/>
    </source>
</evidence>
<accession>A0A1M5TGJ1</accession>
<dbReference type="Proteomes" id="UP000183995">
    <property type="component" value="Unassembled WGS sequence"/>
</dbReference>
<evidence type="ECO:0008006" key="3">
    <source>
        <dbReference type="Google" id="ProtNLM"/>
    </source>
</evidence>
<keyword evidence="2" id="KW-1185">Reference proteome</keyword>
<sequence length="44" mass="4934">MSLIPCTGDCVYQKEGYCSLERAASRGKPEPASDNCVHYIKRQK</sequence>
<gene>
    <name evidence="1" type="ORF">SAMN02745823_00084</name>
</gene>
<proteinExistence type="predicted"/>
<protein>
    <recommendedName>
        <fullName evidence="3">DUF1540 domain-containing protein</fullName>
    </recommendedName>
</protein>
<dbReference type="EMBL" id="FQXV01000001">
    <property type="protein sequence ID" value="SHH49836.1"/>
    <property type="molecule type" value="Genomic_DNA"/>
</dbReference>
<dbReference type="AlphaFoldDB" id="A0A1M5TGJ1"/>